<dbReference type="Proteomes" id="UP001499978">
    <property type="component" value="Unassembled WGS sequence"/>
</dbReference>
<evidence type="ECO:0000256" key="6">
    <source>
        <dbReference type="ARBA" id="ARBA00022475"/>
    </source>
</evidence>
<dbReference type="PANTHER" id="PTHR47755">
    <property type="entry name" value="CELL DIVISION PROTEIN FTSX"/>
    <property type="match status" value="1"/>
</dbReference>
<evidence type="ECO:0000256" key="2">
    <source>
        <dbReference type="ARBA" id="ARBA00004651"/>
    </source>
</evidence>
<dbReference type="Pfam" id="PF18075">
    <property type="entry name" value="FtsX_ECD"/>
    <property type="match status" value="1"/>
</dbReference>
<evidence type="ECO:0000256" key="7">
    <source>
        <dbReference type="ARBA" id="ARBA00022618"/>
    </source>
</evidence>
<keyword evidence="6 12" id="KW-1003">Cell membrane</keyword>
<comment type="caution">
    <text evidence="16">The sequence shown here is derived from an EMBL/GenBank/DDBJ whole genome shotgun (WGS) entry which is preliminary data.</text>
</comment>
<feature type="transmembrane region" description="Helical" evidence="13">
    <location>
        <begin position="167"/>
        <end position="193"/>
    </location>
</feature>
<keyword evidence="9 13" id="KW-1133">Transmembrane helix</keyword>
<feature type="transmembrane region" description="Helical" evidence="13">
    <location>
        <begin position="214"/>
        <end position="242"/>
    </location>
</feature>
<feature type="transmembrane region" description="Helical" evidence="13">
    <location>
        <begin position="21"/>
        <end position="42"/>
    </location>
</feature>
<dbReference type="InterPro" id="IPR003838">
    <property type="entry name" value="ABC3_permease_C"/>
</dbReference>
<sequence length="291" mass="32465">MRAKYVLSEVLVGLWRNLTMTIAMIVTMAVSLTMVGASYVGFKQVGQMEDFYYAKLEVSVFLVDTITEDQRSGLDSQLRADPLIREVLYESKDLAYANFKRIFSDAPDLVNSVKPGDLPESFRLKLKDPTQFGEVFTRYNGTPGIDQIVDQRNLLDRIFKIFDTFQLIILVVAGIMAFAALLLVGNMIQVAAFNKRREVAVMKLVGASNWFIQAPFVLEAVFAGIAGALIAFGLMAASKAFLIDGDLSSLTEYLTVVKWSTIFWTLPIMLGVGTFVSSVTAWVTLRFYLRV</sequence>
<name>A0ABN3NJY4_9ACTN</name>
<keyword evidence="17" id="KW-1185">Reference proteome</keyword>
<evidence type="ECO:0000256" key="11">
    <source>
        <dbReference type="ARBA" id="ARBA00023306"/>
    </source>
</evidence>
<dbReference type="InterPro" id="IPR040690">
    <property type="entry name" value="FtsX_ECD"/>
</dbReference>
<protein>
    <recommendedName>
        <fullName evidence="5 12">Cell division protein FtsX</fullName>
    </recommendedName>
</protein>
<dbReference type="PANTHER" id="PTHR47755:SF1">
    <property type="entry name" value="CELL DIVISION PROTEIN FTSX"/>
    <property type="match status" value="1"/>
</dbReference>
<evidence type="ECO:0000256" key="9">
    <source>
        <dbReference type="ARBA" id="ARBA00022989"/>
    </source>
</evidence>
<evidence type="ECO:0000256" key="13">
    <source>
        <dbReference type="SAM" id="Phobius"/>
    </source>
</evidence>
<evidence type="ECO:0000259" key="15">
    <source>
        <dbReference type="Pfam" id="PF18075"/>
    </source>
</evidence>
<keyword evidence="11 12" id="KW-0131">Cell cycle</keyword>
<dbReference type="EMBL" id="BAAARY010000009">
    <property type="protein sequence ID" value="GAA2523655.1"/>
    <property type="molecule type" value="Genomic_DNA"/>
</dbReference>
<keyword evidence="7 12" id="KW-0132">Cell division</keyword>
<accession>A0ABN3NJY4</accession>
<proteinExistence type="inferred from homology"/>
<feature type="domain" description="FtsX extracellular" evidence="15">
    <location>
        <begin position="56"/>
        <end position="148"/>
    </location>
</feature>
<gene>
    <name evidence="16" type="primary">ftsX</name>
    <name evidence="16" type="ORF">GCM10010201_22550</name>
</gene>
<keyword evidence="8 13" id="KW-0812">Transmembrane</keyword>
<evidence type="ECO:0000313" key="17">
    <source>
        <dbReference type="Proteomes" id="UP001499978"/>
    </source>
</evidence>
<dbReference type="RefSeq" id="WP_344172027.1">
    <property type="nucleotide sequence ID" value="NZ_BAAARY010000009.1"/>
</dbReference>
<comment type="subcellular location">
    <subcellularLocation>
        <location evidence="2">Cell membrane</location>
        <topology evidence="2">Multi-pass membrane protein</topology>
    </subcellularLocation>
</comment>
<evidence type="ECO:0000313" key="16">
    <source>
        <dbReference type="EMBL" id="GAA2523655.1"/>
    </source>
</evidence>
<dbReference type="InterPro" id="IPR047929">
    <property type="entry name" value="FtsX_actino"/>
</dbReference>
<dbReference type="Gene3D" id="3.30.70.3040">
    <property type="match status" value="1"/>
</dbReference>
<feature type="domain" description="ABC3 transporter permease C-terminal" evidence="14">
    <location>
        <begin position="171"/>
        <end position="290"/>
    </location>
</feature>
<comment type="function">
    <text evidence="1">Part of the ABC transporter FtsEX involved in cellular division.</text>
</comment>
<dbReference type="PIRSF" id="PIRSF003097">
    <property type="entry name" value="FtsX"/>
    <property type="match status" value="1"/>
</dbReference>
<dbReference type="InterPro" id="IPR004513">
    <property type="entry name" value="FtsX"/>
</dbReference>
<evidence type="ECO:0000256" key="4">
    <source>
        <dbReference type="ARBA" id="ARBA00011160"/>
    </source>
</evidence>
<keyword evidence="10 12" id="KW-0472">Membrane</keyword>
<feature type="transmembrane region" description="Helical" evidence="13">
    <location>
        <begin position="262"/>
        <end position="285"/>
    </location>
</feature>
<dbReference type="Pfam" id="PF02687">
    <property type="entry name" value="FtsX"/>
    <property type="match status" value="1"/>
</dbReference>
<comment type="similarity">
    <text evidence="3 12">Belongs to the ABC-4 integral membrane protein family. FtsX subfamily.</text>
</comment>
<evidence type="ECO:0000256" key="8">
    <source>
        <dbReference type="ARBA" id="ARBA00022692"/>
    </source>
</evidence>
<evidence type="ECO:0000256" key="5">
    <source>
        <dbReference type="ARBA" id="ARBA00021907"/>
    </source>
</evidence>
<evidence type="ECO:0000256" key="3">
    <source>
        <dbReference type="ARBA" id="ARBA00007379"/>
    </source>
</evidence>
<evidence type="ECO:0000259" key="14">
    <source>
        <dbReference type="Pfam" id="PF02687"/>
    </source>
</evidence>
<evidence type="ECO:0000256" key="10">
    <source>
        <dbReference type="ARBA" id="ARBA00023136"/>
    </source>
</evidence>
<organism evidence="16 17">
    <name type="scientific">Pilimelia columellifera subsp. columellifera</name>
    <dbReference type="NCBI Taxonomy" id="706583"/>
    <lineage>
        <taxon>Bacteria</taxon>
        <taxon>Bacillati</taxon>
        <taxon>Actinomycetota</taxon>
        <taxon>Actinomycetes</taxon>
        <taxon>Micromonosporales</taxon>
        <taxon>Micromonosporaceae</taxon>
        <taxon>Pilimelia</taxon>
    </lineage>
</organism>
<evidence type="ECO:0000256" key="12">
    <source>
        <dbReference type="PIRNR" id="PIRNR003097"/>
    </source>
</evidence>
<dbReference type="NCBIfam" id="NF038346">
    <property type="entry name" value="FtsX_actino"/>
    <property type="match status" value="1"/>
</dbReference>
<evidence type="ECO:0000256" key="1">
    <source>
        <dbReference type="ARBA" id="ARBA00003552"/>
    </source>
</evidence>
<comment type="subunit">
    <text evidence="4">Forms a membrane-associated complex with FtsE.</text>
</comment>
<reference evidence="16 17" key="1">
    <citation type="journal article" date="2019" name="Int. J. Syst. Evol. Microbiol.">
        <title>The Global Catalogue of Microorganisms (GCM) 10K type strain sequencing project: providing services to taxonomists for standard genome sequencing and annotation.</title>
        <authorList>
            <consortium name="The Broad Institute Genomics Platform"/>
            <consortium name="The Broad Institute Genome Sequencing Center for Infectious Disease"/>
            <person name="Wu L."/>
            <person name="Ma J."/>
        </authorList>
    </citation>
    <scope>NUCLEOTIDE SEQUENCE [LARGE SCALE GENOMIC DNA]</scope>
    <source>
        <strain evidence="16 17">JCM 3367</strain>
    </source>
</reference>